<protein>
    <submittedName>
        <fullName evidence="7">Cytochrome c oxidase assembly protein</fullName>
    </submittedName>
</protein>
<proteinExistence type="predicted"/>
<feature type="transmembrane region" description="Helical" evidence="6">
    <location>
        <begin position="238"/>
        <end position="263"/>
    </location>
</feature>
<dbReference type="EMBL" id="JACCJZ010000001">
    <property type="protein sequence ID" value="NYZ61215.1"/>
    <property type="molecule type" value="Genomic_DNA"/>
</dbReference>
<feature type="transmembrane region" description="Helical" evidence="6">
    <location>
        <begin position="51"/>
        <end position="69"/>
    </location>
</feature>
<sequence>MPAWAALPEGPPPTPATAWTPATWSLAPLALALLAYAGGWRRQACARRRDAVAFAGGAVAIALALVWPLEAFGAYSLGAHVAQHLLLLAVAPALLVAGRPGATMRRALPRGARLRRLSIAGRSRPVLLALAPATAAHIAAMLVWHLPAATSASLVSVPVHRVMVASVLLAGLWFWTALWHRLRARDAGAGGGLVALVTVMMAMGFLGALLTFSPRVLYPAYSDRALLLGLDPLFDQQLAGLLMWVPAATPYLAAGLVLVIALLRRKATTVPPRATR</sequence>
<evidence type="ECO:0000313" key="8">
    <source>
        <dbReference type="Proteomes" id="UP000589896"/>
    </source>
</evidence>
<dbReference type="Pfam" id="PF09678">
    <property type="entry name" value="Caa3_CtaG"/>
    <property type="match status" value="1"/>
</dbReference>
<dbReference type="InterPro" id="IPR019108">
    <property type="entry name" value="Caa3_assmbl_CtaG-rel"/>
</dbReference>
<feature type="transmembrane region" description="Helical" evidence="6">
    <location>
        <begin position="158"/>
        <end position="179"/>
    </location>
</feature>
<keyword evidence="2" id="KW-1003">Cell membrane</keyword>
<comment type="caution">
    <text evidence="7">The sequence shown here is derived from an EMBL/GenBank/DDBJ whole genome shotgun (WGS) entry which is preliminary data.</text>
</comment>
<accession>A0A7Z0QP81</accession>
<gene>
    <name evidence="7" type="ORF">H0E82_00355</name>
</gene>
<name>A0A7Z0QP81_9GAMM</name>
<evidence type="ECO:0000313" key="7">
    <source>
        <dbReference type="EMBL" id="NYZ61215.1"/>
    </source>
</evidence>
<dbReference type="RefSeq" id="WP_180542979.1">
    <property type="nucleotide sequence ID" value="NZ_JACCJZ010000001.1"/>
</dbReference>
<evidence type="ECO:0000256" key="5">
    <source>
        <dbReference type="ARBA" id="ARBA00023136"/>
    </source>
</evidence>
<reference evidence="7 8" key="1">
    <citation type="submission" date="2020-07" db="EMBL/GenBank/DDBJ databases">
        <title>isolation of Luteimonas sp. SJ-16.</title>
        <authorList>
            <person name="Huang X.-X."/>
            <person name="Xu L."/>
            <person name="Sun J.-Q."/>
        </authorList>
    </citation>
    <scope>NUCLEOTIDE SEQUENCE [LARGE SCALE GENOMIC DNA]</scope>
    <source>
        <strain evidence="7 8">SJ-16</strain>
    </source>
</reference>
<feature type="transmembrane region" description="Helical" evidence="6">
    <location>
        <begin position="191"/>
        <end position="218"/>
    </location>
</feature>
<feature type="transmembrane region" description="Helical" evidence="6">
    <location>
        <begin position="81"/>
        <end position="104"/>
    </location>
</feature>
<evidence type="ECO:0000256" key="6">
    <source>
        <dbReference type="SAM" id="Phobius"/>
    </source>
</evidence>
<keyword evidence="3 6" id="KW-0812">Transmembrane</keyword>
<feature type="transmembrane region" description="Helical" evidence="6">
    <location>
        <begin position="18"/>
        <end position="39"/>
    </location>
</feature>
<dbReference type="Proteomes" id="UP000589896">
    <property type="component" value="Unassembled WGS sequence"/>
</dbReference>
<evidence type="ECO:0000256" key="2">
    <source>
        <dbReference type="ARBA" id="ARBA00022475"/>
    </source>
</evidence>
<evidence type="ECO:0000256" key="3">
    <source>
        <dbReference type="ARBA" id="ARBA00022692"/>
    </source>
</evidence>
<feature type="transmembrane region" description="Helical" evidence="6">
    <location>
        <begin position="125"/>
        <end position="146"/>
    </location>
</feature>
<comment type="subcellular location">
    <subcellularLocation>
        <location evidence="1">Cell membrane</location>
        <topology evidence="1">Multi-pass membrane protein</topology>
    </subcellularLocation>
</comment>
<evidence type="ECO:0000256" key="1">
    <source>
        <dbReference type="ARBA" id="ARBA00004651"/>
    </source>
</evidence>
<dbReference type="AlphaFoldDB" id="A0A7Z0QP81"/>
<dbReference type="GO" id="GO:0005886">
    <property type="term" value="C:plasma membrane"/>
    <property type="evidence" value="ECO:0007669"/>
    <property type="project" value="UniProtKB-SubCell"/>
</dbReference>
<keyword evidence="4 6" id="KW-1133">Transmembrane helix</keyword>
<keyword evidence="8" id="KW-1185">Reference proteome</keyword>
<keyword evidence="5 6" id="KW-0472">Membrane</keyword>
<organism evidence="7 8">
    <name type="scientific">Luteimonas deserti</name>
    <dbReference type="NCBI Taxonomy" id="2752306"/>
    <lineage>
        <taxon>Bacteria</taxon>
        <taxon>Pseudomonadati</taxon>
        <taxon>Pseudomonadota</taxon>
        <taxon>Gammaproteobacteria</taxon>
        <taxon>Lysobacterales</taxon>
        <taxon>Lysobacteraceae</taxon>
        <taxon>Luteimonas</taxon>
    </lineage>
</organism>
<evidence type="ECO:0000256" key="4">
    <source>
        <dbReference type="ARBA" id="ARBA00022989"/>
    </source>
</evidence>